<sequence>MEGVAVGLAAVVAMAAVAMVGARMAAPEAGTVGAGAAVVALAVGAPVDLTVSGTAVPGSDRLPVRGGVPVTVDGTVDVRPLGVTLAGVAVLVLAFRWRRLSWAGAGGALVGFVAGTGACARFGTGGPVDVGRAAVVFRADAGSAVSGALVLAVVVLGACLLPPWWRRPFGVVAAVLGGLALLGTVVGTVVGAVAGGMRSAGVGLLAGADAVALVPWGLGVPWRADVVGPLAGPLAERFGEVLPHHGGRWGVAVVGPVAVLSMGVLTTERGWPAAARLGAAVAAGFAGVTVATAATATATATVFVVRLPAMEMALRGTVFVAVLVGAVAGTIAGLVPWPFRVPSPFRVRTHGVPPRRR</sequence>
<feature type="transmembrane region" description="Helical" evidence="1">
    <location>
        <begin position="103"/>
        <end position="123"/>
    </location>
</feature>
<accession>A0A8J4E9U4</accession>
<reference evidence="2" key="1">
    <citation type="submission" date="2021-01" db="EMBL/GenBank/DDBJ databases">
        <title>Whole genome shotgun sequence of Virgisporangium ochraceum NBRC 16418.</title>
        <authorList>
            <person name="Komaki H."/>
            <person name="Tamura T."/>
        </authorList>
    </citation>
    <scope>NUCLEOTIDE SEQUENCE</scope>
    <source>
        <strain evidence="2">NBRC 16418</strain>
    </source>
</reference>
<dbReference type="EMBL" id="BOPH01000028">
    <property type="protein sequence ID" value="GIJ67630.1"/>
    <property type="molecule type" value="Genomic_DNA"/>
</dbReference>
<keyword evidence="1" id="KW-1133">Transmembrane helix</keyword>
<name>A0A8J4E9U4_9ACTN</name>
<feature type="transmembrane region" description="Helical" evidence="1">
    <location>
        <begin position="78"/>
        <end position="97"/>
    </location>
</feature>
<feature type="transmembrane region" description="Helical" evidence="1">
    <location>
        <begin position="144"/>
        <end position="165"/>
    </location>
</feature>
<proteinExistence type="predicted"/>
<evidence type="ECO:0000256" key="1">
    <source>
        <dbReference type="SAM" id="Phobius"/>
    </source>
</evidence>
<feature type="transmembrane region" description="Helical" evidence="1">
    <location>
        <begin position="246"/>
        <end position="265"/>
    </location>
</feature>
<dbReference type="Proteomes" id="UP000635606">
    <property type="component" value="Unassembled WGS sequence"/>
</dbReference>
<feature type="transmembrane region" description="Helical" evidence="1">
    <location>
        <begin position="171"/>
        <end position="193"/>
    </location>
</feature>
<evidence type="ECO:0000313" key="2">
    <source>
        <dbReference type="EMBL" id="GIJ67630.1"/>
    </source>
</evidence>
<comment type="caution">
    <text evidence="2">The sequence shown here is derived from an EMBL/GenBank/DDBJ whole genome shotgun (WGS) entry which is preliminary data.</text>
</comment>
<evidence type="ECO:0000313" key="3">
    <source>
        <dbReference type="Proteomes" id="UP000635606"/>
    </source>
</evidence>
<keyword evidence="1" id="KW-0812">Transmembrane</keyword>
<organism evidence="2 3">
    <name type="scientific">Virgisporangium ochraceum</name>
    <dbReference type="NCBI Taxonomy" id="65505"/>
    <lineage>
        <taxon>Bacteria</taxon>
        <taxon>Bacillati</taxon>
        <taxon>Actinomycetota</taxon>
        <taxon>Actinomycetes</taxon>
        <taxon>Micromonosporales</taxon>
        <taxon>Micromonosporaceae</taxon>
        <taxon>Virgisporangium</taxon>
    </lineage>
</organism>
<dbReference type="AlphaFoldDB" id="A0A8J4E9U4"/>
<protein>
    <submittedName>
        <fullName evidence="2">Uncharacterized protein</fullName>
    </submittedName>
</protein>
<feature type="transmembrane region" description="Helical" evidence="1">
    <location>
        <begin position="317"/>
        <end position="339"/>
    </location>
</feature>
<keyword evidence="1" id="KW-0472">Membrane</keyword>
<feature type="transmembrane region" description="Helical" evidence="1">
    <location>
        <begin position="35"/>
        <end position="57"/>
    </location>
</feature>
<gene>
    <name evidence="2" type="ORF">Voc01_025470</name>
</gene>
<keyword evidence="3" id="KW-1185">Reference proteome</keyword>
<feature type="transmembrane region" description="Helical" evidence="1">
    <location>
        <begin position="277"/>
        <end position="305"/>
    </location>
</feature>